<keyword evidence="6" id="KW-1185">Reference proteome</keyword>
<name>A0A934MAN0_9MICO</name>
<feature type="compositionally biased region" description="Acidic residues" evidence="1">
    <location>
        <begin position="585"/>
        <end position="602"/>
    </location>
</feature>
<accession>A0A934MAN0</accession>
<feature type="transmembrane region" description="Helical" evidence="2">
    <location>
        <begin position="131"/>
        <end position="152"/>
    </location>
</feature>
<feature type="transmembrane region" description="Helical" evidence="2">
    <location>
        <begin position="159"/>
        <end position="176"/>
    </location>
</feature>
<dbReference type="InterPro" id="IPR038765">
    <property type="entry name" value="Papain-like_cys_pep_sf"/>
</dbReference>
<comment type="caution">
    <text evidence="5">The sequence shown here is derived from an EMBL/GenBank/DDBJ whole genome shotgun (WGS) entry which is preliminary data.</text>
</comment>
<feature type="transmembrane region" description="Helical" evidence="2">
    <location>
        <begin position="182"/>
        <end position="201"/>
    </location>
</feature>
<dbReference type="SUPFAM" id="SSF54001">
    <property type="entry name" value="Cysteine proteinases"/>
    <property type="match status" value="1"/>
</dbReference>
<reference evidence="5" key="1">
    <citation type="submission" date="2020-12" db="EMBL/GenBank/DDBJ databases">
        <title>Sanguibacter suaedae sp. nov., isolated from Suaeda aralocaspica.</title>
        <authorList>
            <person name="Ma Q."/>
        </authorList>
    </citation>
    <scope>NUCLEOTIDE SEQUENCE</scope>
    <source>
        <strain evidence="5">YZGR15</strain>
    </source>
</reference>
<dbReference type="InterPro" id="IPR052901">
    <property type="entry name" value="Bact_TGase-like"/>
</dbReference>
<dbReference type="PANTHER" id="PTHR42736:SF1">
    <property type="entry name" value="PROTEIN-GLUTAMINE GAMMA-GLUTAMYLTRANSFERASE"/>
    <property type="match status" value="1"/>
</dbReference>
<feature type="transmembrane region" description="Helical" evidence="2">
    <location>
        <begin position="21"/>
        <end position="39"/>
    </location>
</feature>
<dbReference type="Pfam" id="PF11992">
    <property type="entry name" value="TgpA_N"/>
    <property type="match status" value="1"/>
</dbReference>
<dbReference type="AlphaFoldDB" id="A0A934MAN0"/>
<feature type="transmembrane region" description="Helical" evidence="2">
    <location>
        <begin position="213"/>
        <end position="233"/>
    </location>
</feature>
<organism evidence="5 6">
    <name type="scientific">Sanguibacter suaedae</name>
    <dbReference type="NCBI Taxonomy" id="2795737"/>
    <lineage>
        <taxon>Bacteria</taxon>
        <taxon>Bacillati</taxon>
        <taxon>Actinomycetota</taxon>
        <taxon>Actinomycetes</taxon>
        <taxon>Micrococcales</taxon>
        <taxon>Sanguibacteraceae</taxon>
        <taxon>Sanguibacter</taxon>
    </lineage>
</organism>
<dbReference type="Proteomes" id="UP000602087">
    <property type="component" value="Unassembled WGS sequence"/>
</dbReference>
<dbReference type="InterPro" id="IPR021878">
    <property type="entry name" value="TgpA_N"/>
</dbReference>
<feature type="domain" description="Protein-glutamine gamma-glutamyltransferase TgpA N-terminal" evidence="4">
    <location>
        <begin position="26"/>
        <end position="394"/>
    </location>
</feature>
<dbReference type="Pfam" id="PF01841">
    <property type="entry name" value="Transglut_core"/>
    <property type="match status" value="1"/>
</dbReference>
<feature type="transmembrane region" description="Helical" evidence="2">
    <location>
        <begin position="45"/>
        <end position="64"/>
    </location>
</feature>
<feature type="domain" description="Transglutaminase-like" evidence="3">
    <location>
        <begin position="425"/>
        <end position="545"/>
    </location>
</feature>
<feature type="transmembrane region" description="Helical" evidence="2">
    <location>
        <begin position="609"/>
        <end position="633"/>
    </location>
</feature>
<dbReference type="InterPro" id="IPR002931">
    <property type="entry name" value="Transglutaminase-like"/>
</dbReference>
<feature type="compositionally biased region" description="Pro residues" evidence="1">
    <location>
        <begin position="571"/>
        <end position="583"/>
    </location>
</feature>
<gene>
    <name evidence="5" type="ORF">JAV76_13090</name>
</gene>
<keyword evidence="2" id="KW-0472">Membrane</keyword>
<feature type="compositionally biased region" description="Low complexity" evidence="1">
    <location>
        <begin position="555"/>
        <end position="570"/>
    </location>
</feature>
<evidence type="ECO:0000313" key="6">
    <source>
        <dbReference type="Proteomes" id="UP000602087"/>
    </source>
</evidence>
<evidence type="ECO:0000259" key="4">
    <source>
        <dbReference type="Pfam" id="PF11992"/>
    </source>
</evidence>
<evidence type="ECO:0000313" key="5">
    <source>
        <dbReference type="EMBL" id="MBI9115948.1"/>
    </source>
</evidence>
<keyword evidence="2" id="KW-0812">Transmembrane</keyword>
<dbReference type="EMBL" id="JAEINH010000012">
    <property type="protein sequence ID" value="MBI9115948.1"/>
    <property type="molecule type" value="Genomic_DNA"/>
</dbReference>
<evidence type="ECO:0000256" key="2">
    <source>
        <dbReference type="SAM" id="Phobius"/>
    </source>
</evidence>
<protein>
    <submittedName>
        <fullName evidence="5">Transglutaminase domain-containing protein</fullName>
    </submittedName>
</protein>
<evidence type="ECO:0000259" key="3">
    <source>
        <dbReference type="Pfam" id="PF01841"/>
    </source>
</evidence>
<keyword evidence="2" id="KW-1133">Transmembrane helix</keyword>
<feature type="region of interest" description="Disordered" evidence="1">
    <location>
        <begin position="546"/>
        <end position="602"/>
    </location>
</feature>
<sequence length="770" mass="81276">MRQVEPSTDRARPVAHQVVDCVVLALTVLLALVPLLPVYGTASALPAVVGGTVAGALVAVVAAVRVWPVMTTVATLLVLYVLLGGALAVPTTTVAGVVPTLDTLTGLADGVVTSWKQILTLEPPLGRAGNVLVVPFVLGLGGAATAGVVAAGRRHPVRLLTAAAIPVVVLVLSILLGTVERLLVTVVGTALAAVLLTWGSWRTGHLRPRRHTSLALLAVVSLVGGVLLAPVVGGDEPRFVLRSTIVPPFDPREHPSPLSGYRTYMKDAKETDLLTVRGLPEGAVVRLATMDAFDGVVWNVLGDGQPDGSGAFRRVGDAIPTSVQGETVEVEVDVHALDGVWLPTVGHTTAVDFTGPGAERARNGFRYNDATGTGVLTDGVGPEQSYTLEAVLPPVPTDEEIGDADPGQVVVPQLVGVPDVVTSRSTEVAARATTAALAARAIESYLHDTGFFSHGIEAAGDYPSLSGHGASRITELLGGDIMVGDAEQYASAMALLVNQQGLPARVVMGFVPDEEQAGDPEVTFTGENVQAWVEVNYQGVGWVPYFPTPPTSQTPQENEAPVEQEPQPQVVQPPPPPPDPTIPPDADDEEPNVDSNQDDEDTGIDLRRIATITAAVGIPLLLLVLPPLLVVLAKRRRRRRRQRATDPAARISGGWDEVVDTARDHGTPPVPAATRRETARTLTLAHPGVPGPELAERADAAVFAAAPPEQAQVDEYWLTVDRSVRAIRGDLPRWARLRGTLSLASLRARRDSDADREPRVVRMLGAVRRR</sequence>
<dbReference type="Gene3D" id="3.10.620.30">
    <property type="match status" value="1"/>
</dbReference>
<feature type="transmembrane region" description="Helical" evidence="2">
    <location>
        <begin position="76"/>
        <end position="98"/>
    </location>
</feature>
<evidence type="ECO:0000256" key="1">
    <source>
        <dbReference type="SAM" id="MobiDB-lite"/>
    </source>
</evidence>
<proteinExistence type="predicted"/>
<dbReference type="PANTHER" id="PTHR42736">
    <property type="entry name" value="PROTEIN-GLUTAMINE GAMMA-GLUTAMYLTRANSFERASE"/>
    <property type="match status" value="1"/>
</dbReference>